<feature type="domain" description="Predicted membrane protein YciQ-like C-terminal" evidence="4">
    <location>
        <begin position="281"/>
        <end position="569"/>
    </location>
</feature>
<feature type="domain" description="DUF2207" evidence="3">
    <location>
        <begin position="35"/>
        <end position="223"/>
    </location>
</feature>
<dbReference type="InterPro" id="IPR018702">
    <property type="entry name" value="DUF2207"/>
</dbReference>
<keyword evidence="2" id="KW-1133">Transmembrane helix</keyword>
<evidence type="ECO:0000256" key="2">
    <source>
        <dbReference type="SAM" id="Phobius"/>
    </source>
</evidence>
<feature type="transmembrane region" description="Helical" evidence="2">
    <location>
        <begin position="460"/>
        <end position="481"/>
    </location>
</feature>
<dbReference type="AlphaFoldDB" id="A0A7C5AMU3"/>
<sequence length="644" mass="71332">MSKFPLKRPVALIIFWGLSFLAGGVNPALADERLLSFISEVVVHPDASLTVTETIKVRVEGRTIKRGIVREFPTTYRDRFGTTVRVGFELLEVLRDQVSEVYRVESTLKGKKIYLGQKEVFLRPGIYTYTIRYRTDRQLGYFKDYDELYWNATGNDWTFPIDWAQCRVELPPGAQVLKTSAYTGPFGAKGRDYRETRDSRGRVVFTTTRPLGVREGLTVAVAWPKGLVAEPGPQQKFHWFFRDNLATVVALFGLVLTLAYFLVVWYRVGRDPKPGTIIPLFSPPKGFSPAGVRYLRRMGFDRKAFAAAVVDLAVKGYLTIKEDDDGSYELRRRNPEAQGLDMGEWRLAHHLFDSQERISLKEENHLRINAARQALKESLDKELNQVYFTTNRSYFLVGAALSLLTLGAIILTTPTADVLLALFWLSIWSIGCCFLAVMVFQKWQSAFGGHRLKLGKTFGALALTLFALPFLVGEVFGLGYFTLKVSAPAAVTFAGLVLANGLFYHLLKAPTLAGRQIMDQVEGFRMYLAVAEQERLNLLNPPEKTPELFEKYLPYALALDVEVEWSEQFAEVLAQVQVEGQPYAPSWYQGTSWQRLGTAGFADSLGSSFASAIAASASAPGSVSGSSGGGFSGGGGGGGGGSGW</sequence>
<keyword evidence="2" id="KW-0812">Transmembrane</keyword>
<organism evidence="5">
    <name type="scientific">Desulfobacca acetoxidans</name>
    <dbReference type="NCBI Taxonomy" id="60893"/>
    <lineage>
        <taxon>Bacteria</taxon>
        <taxon>Pseudomonadati</taxon>
        <taxon>Thermodesulfobacteriota</taxon>
        <taxon>Desulfobaccia</taxon>
        <taxon>Desulfobaccales</taxon>
        <taxon>Desulfobaccaceae</taxon>
        <taxon>Desulfobacca</taxon>
    </lineage>
</organism>
<dbReference type="Pfam" id="PF09972">
    <property type="entry name" value="DUF2207"/>
    <property type="match status" value="1"/>
</dbReference>
<feature type="compositionally biased region" description="Gly residues" evidence="1">
    <location>
        <begin position="626"/>
        <end position="644"/>
    </location>
</feature>
<feature type="transmembrane region" description="Helical" evidence="2">
    <location>
        <begin position="394"/>
        <end position="412"/>
    </location>
</feature>
<evidence type="ECO:0000256" key="1">
    <source>
        <dbReference type="SAM" id="MobiDB-lite"/>
    </source>
</evidence>
<keyword evidence="2" id="KW-0472">Membrane</keyword>
<feature type="transmembrane region" description="Helical" evidence="2">
    <location>
        <begin position="245"/>
        <end position="266"/>
    </location>
</feature>
<dbReference type="InterPro" id="IPR048389">
    <property type="entry name" value="YciQ-like_C"/>
</dbReference>
<accession>A0A7C5AMU3</accession>
<feature type="transmembrane region" description="Helical" evidence="2">
    <location>
        <begin position="487"/>
        <end position="507"/>
    </location>
</feature>
<dbReference type="Pfam" id="PF20990">
    <property type="entry name" value="DUF2207_C"/>
    <property type="match status" value="1"/>
</dbReference>
<feature type="region of interest" description="Disordered" evidence="1">
    <location>
        <begin position="621"/>
        <end position="644"/>
    </location>
</feature>
<evidence type="ECO:0000313" key="5">
    <source>
        <dbReference type="EMBL" id="HGZ12113.1"/>
    </source>
</evidence>
<gene>
    <name evidence="5" type="ORF">ENW48_07840</name>
</gene>
<evidence type="ECO:0000259" key="3">
    <source>
        <dbReference type="Pfam" id="PF09972"/>
    </source>
</evidence>
<feature type="transmembrane region" description="Helical" evidence="2">
    <location>
        <begin position="418"/>
        <end position="440"/>
    </location>
</feature>
<protein>
    <submittedName>
        <fullName evidence="5">DUF2207 domain-containing protein</fullName>
    </submittedName>
</protein>
<name>A0A7C5AMU3_9BACT</name>
<comment type="caution">
    <text evidence="5">The sequence shown here is derived from an EMBL/GenBank/DDBJ whole genome shotgun (WGS) entry which is preliminary data.</text>
</comment>
<reference evidence="5" key="1">
    <citation type="journal article" date="2020" name="mSystems">
        <title>Genome- and Community-Level Interaction Insights into Carbon Utilization and Element Cycling Functions of Hydrothermarchaeota in Hydrothermal Sediment.</title>
        <authorList>
            <person name="Zhou Z."/>
            <person name="Liu Y."/>
            <person name="Xu W."/>
            <person name="Pan J."/>
            <person name="Luo Z.H."/>
            <person name="Li M."/>
        </authorList>
    </citation>
    <scope>NUCLEOTIDE SEQUENCE [LARGE SCALE GENOMIC DNA]</scope>
    <source>
        <strain evidence="5">SpSt-853</strain>
    </source>
</reference>
<proteinExistence type="predicted"/>
<dbReference type="EMBL" id="DTKJ01000055">
    <property type="protein sequence ID" value="HGZ12113.1"/>
    <property type="molecule type" value="Genomic_DNA"/>
</dbReference>
<evidence type="ECO:0000259" key="4">
    <source>
        <dbReference type="Pfam" id="PF20990"/>
    </source>
</evidence>